<evidence type="ECO:0000313" key="1">
    <source>
        <dbReference type="EMBL" id="MBC5591629.1"/>
    </source>
</evidence>
<dbReference type="Proteomes" id="UP000600230">
    <property type="component" value="Unassembled WGS sequence"/>
</dbReference>
<name>A0ABR7C2R0_9BACE</name>
<protein>
    <submittedName>
        <fullName evidence="1">Uncharacterized protein</fullName>
    </submittedName>
</protein>
<comment type="caution">
    <text evidence="1">The sequence shown here is derived from an EMBL/GenBank/DDBJ whole genome shotgun (WGS) entry which is preliminary data.</text>
</comment>
<evidence type="ECO:0000313" key="2">
    <source>
        <dbReference type="Proteomes" id="UP000600230"/>
    </source>
</evidence>
<reference evidence="1 2" key="1">
    <citation type="submission" date="2020-08" db="EMBL/GenBank/DDBJ databases">
        <title>Genome public.</title>
        <authorList>
            <person name="Liu C."/>
            <person name="Sun Q."/>
        </authorList>
    </citation>
    <scope>NUCLEOTIDE SEQUENCE [LARGE SCALE GENOMIC DNA]</scope>
    <source>
        <strain evidence="1 2">NSJ-21</strain>
    </source>
</reference>
<proteinExistence type="predicted"/>
<dbReference type="RefSeq" id="WP_158562861.1">
    <property type="nucleotide sequence ID" value="NZ_JACOOG010000001.1"/>
</dbReference>
<keyword evidence="2" id="KW-1185">Reference proteome</keyword>
<accession>A0ABR7C2R0</accession>
<sequence>MAVISLMWMARSSRRECNMFIQKWVSEKKWRFVKQLERLRKAQDE</sequence>
<gene>
    <name evidence="1" type="ORF">H8S53_10320</name>
</gene>
<dbReference type="EMBL" id="JACOOG010000001">
    <property type="protein sequence ID" value="MBC5591629.1"/>
    <property type="molecule type" value="Genomic_DNA"/>
</dbReference>
<organism evidence="1 2">
    <name type="scientific">Bacteroides parvus</name>
    <dbReference type="NCBI Taxonomy" id="2763025"/>
    <lineage>
        <taxon>Bacteria</taxon>
        <taxon>Pseudomonadati</taxon>
        <taxon>Bacteroidota</taxon>
        <taxon>Bacteroidia</taxon>
        <taxon>Bacteroidales</taxon>
        <taxon>Bacteroidaceae</taxon>
        <taxon>Bacteroides</taxon>
    </lineage>
</organism>